<dbReference type="AlphaFoldDB" id="A0A2A2D6R6"/>
<keyword evidence="1" id="KW-0812">Transmembrane</keyword>
<dbReference type="Proteomes" id="UP000218944">
    <property type="component" value="Unassembled WGS sequence"/>
</dbReference>
<protein>
    <submittedName>
        <fullName evidence="2">Uncharacterized protein</fullName>
    </submittedName>
</protein>
<keyword evidence="1" id="KW-1133">Transmembrane helix</keyword>
<proteinExistence type="predicted"/>
<keyword evidence="3" id="KW-1185">Reference proteome</keyword>
<name>A0A2A2D6R6_9ACTN</name>
<sequence>MQEPTQEPPGSDPWKPGSPGWPFRAALAVAALAVGASLIITRTTTASEAALFVAPAFVMAGTEGRGGK</sequence>
<feature type="transmembrane region" description="Helical" evidence="1">
    <location>
        <begin position="20"/>
        <end position="40"/>
    </location>
</feature>
<reference evidence="2 3" key="1">
    <citation type="submission" date="2017-08" db="EMBL/GenBank/DDBJ databases">
        <title>Genome sequence of Streptomyces albireticuli NRRL B-1670.</title>
        <authorList>
            <person name="Graham D.E."/>
            <person name="Mahan K.M."/>
            <person name="Klingeman D.M."/>
            <person name="Hettich R.L."/>
            <person name="Parry R.J."/>
            <person name="Spain J.C."/>
        </authorList>
    </citation>
    <scope>NUCLEOTIDE SEQUENCE [LARGE SCALE GENOMIC DNA]</scope>
    <source>
        <strain evidence="2 3">NRRL B-1670</strain>
    </source>
</reference>
<comment type="caution">
    <text evidence="2">The sequence shown here is derived from an EMBL/GenBank/DDBJ whole genome shotgun (WGS) entry which is preliminary data.</text>
</comment>
<evidence type="ECO:0000313" key="3">
    <source>
        <dbReference type="Proteomes" id="UP000218944"/>
    </source>
</evidence>
<organism evidence="2 3">
    <name type="scientific">Streptomyces albireticuli</name>
    <dbReference type="NCBI Taxonomy" id="1940"/>
    <lineage>
        <taxon>Bacteria</taxon>
        <taxon>Bacillati</taxon>
        <taxon>Actinomycetota</taxon>
        <taxon>Actinomycetes</taxon>
        <taxon>Kitasatosporales</taxon>
        <taxon>Streptomycetaceae</taxon>
        <taxon>Streptomyces</taxon>
    </lineage>
</organism>
<accession>A0A2A2D6R6</accession>
<dbReference type="RefSeq" id="WP_095582343.1">
    <property type="nucleotide sequence ID" value="NZ_JAJQQQ010000016.1"/>
</dbReference>
<keyword evidence="1" id="KW-0472">Membrane</keyword>
<gene>
    <name evidence="2" type="ORF">CK936_20095</name>
</gene>
<dbReference type="EMBL" id="NSJV01000393">
    <property type="protein sequence ID" value="PAU47201.1"/>
    <property type="molecule type" value="Genomic_DNA"/>
</dbReference>
<evidence type="ECO:0000313" key="2">
    <source>
        <dbReference type="EMBL" id="PAU47201.1"/>
    </source>
</evidence>
<evidence type="ECO:0000256" key="1">
    <source>
        <dbReference type="SAM" id="Phobius"/>
    </source>
</evidence>